<dbReference type="Proteomes" id="UP000234667">
    <property type="component" value="Unassembled WGS sequence"/>
</dbReference>
<feature type="non-terminal residue" evidence="1">
    <location>
        <position position="58"/>
    </location>
</feature>
<reference evidence="1 2" key="2">
    <citation type="submission" date="2018-01" db="EMBL/GenBank/DDBJ databases">
        <title>Genomic study of Klebsiella pneumoniae.</title>
        <authorList>
            <person name="Yang Y."/>
            <person name="Bicalho R."/>
        </authorList>
    </citation>
    <scope>NUCLEOTIDE SEQUENCE [LARGE SCALE GENOMIC DNA]</scope>
    <source>
        <strain evidence="1 2">A10</strain>
    </source>
</reference>
<reference evidence="1 2" key="1">
    <citation type="submission" date="2017-11" db="EMBL/GenBank/DDBJ databases">
        <authorList>
            <person name="Han C.G."/>
        </authorList>
    </citation>
    <scope>NUCLEOTIDE SEQUENCE [LARGE SCALE GENOMIC DNA]</scope>
    <source>
        <strain evidence="1 2">A10</strain>
    </source>
</reference>
<dbReference type="AlphaFoldDB" id="A0A2J5N6V5"/>
<comment type="caution">
    <text evidence="1">The sequence shown here is derived from an EMBL/GenBank/DDBJ whole genome shotgun (WGS) entry which is preliminary data.</text>
</comment>
<name>A0A2J5N6V5_9ENTR</name>
<protein>
    <submittedName>
        <fullName evidence="1">ClC family H(+)/Cl(-) exchange transporter</fullName>
    </submittedName>
</protein>
<sequence>MTFFLFVLLIIDNGMKAENPSSSAHQFVRVRRSDAVRRLIQRDKTPLAVLLMAAVVGT</sequence>
<evidence type="ECO:0000313" key="1">
    <source>
        <dbReference type="EMBL" id="PLO49509.1"/>
    </source>
</evidence>
<organism evidence="1 2">
    <name type="scientific">Klebsiella michiganensis</name>
    <dbReference type="NCBI Taxonomy" id="1134687"/>
    <lineage>
        <taxon>Bacteria</taxon>
        <taxon>Pseudomonadati</taxon>
        <taxon>Pseudomonadota</taxon>
        <taxon>Gammaproteobacteria</taxon>
        <taxon>Enterobacterales</taxon>
        <taxon>Enterobacteriaceae</taxon>
        <taxon>Klebsiella/Raoultella group</taxon>
        <taxon>Klebsiella</taxon>
    </lineage>
</organism>
<accession>A0A2J5N6V5</accession>
<gene>
    <name evidence="1" type="ORF">CWN49_38760</name>
</gene>
<evidence type="ECO:0000313" key="2">
    <source>
        <dbReference type="Proteomes" id="UP000234667"/>
    </source>
</evidence>
<dbReference type="EMBL" id="PIDR01002555">
    <property type="protein sequence ID" value="PLO49509.1"/>
    <property type="molecule type" value="Genomic_DNA"/>
</dbReference>
<proteinExistence type="predicted"/>